<dbReference type="STRING" id="5098.A0A507QRS1"/>
<name>A0A507QRS1_MONPU</name>
<sequence>MGRSSKTKARPRRQVNLKANIGPDAYEFTMQQEARNTEGRNRNWSTSQLRHKAIKFVGANRLPSDKPNDSCEQRNVMCKERDTVDREDVSDNPLSPDVSAENGTQPKIPGPASRLCSPSIEESSDDEIILFQGRNQHKNSTPFFRGQSKPVGRESMSALNHHRDLKSGTGAGPEGPARSCLDVADTTGSPSSNLHMSNLRSQLSHSTSMNDDEDKADADYIVFRPTSIGRRKQSILSGDDVDILADYIENIDKDYTEYATLSVKFAESEDAKARQPETRSLPLTSGDSSNADYPDSIQVNNTEQQTDQPYNGSCGDWTSQLGELDNYLDSTTDFDDIFLSNIEVDLQNLGDSECEEKAESSDRRRQARGKSWKLRNGTYSSALSFADALECDPYYGLDIMDFNRASLRKKTKGKESPSDFAISDSELELELKKAWQNDRNKKRSKKKERNELRLQGLLGRRCSNPDLKSKYPDGMRVEDLNLTLPPMDKQRRKLVHDLANALSLKSQSRGNGRSRFPVLYRTARTPKYTSKTVSHIEKIFSGSKFIRHAAKSWENQTSSKSVKARGGRGGHPGASVSYTDGDIVGASAPEIGAENKGRAMLEKMGWSTGTALGAINNKGILQPVAHVVKNTRIGLG</sequence>
<feature type="compositionally biased region" description="Polar residues" evidence="1">
    <location>
        <begin position="186"/>
        <end position="197"/>
    </location>
</feature>
<dbReference type="Pfam" id="PF01585">
    <property type="entry name" value="G-patch"/>
    <property type="match status" value="1"/>
</dbReference>
<dbReference type="SMART" id="SM00443">
    <property type="entry name" value="G_patch"/>
    <property type="match status" value="1"/>
</dbReference>
<dbReference type="AlphaFoldDB" id="A0A507QRS1"/>
<proteinExistence type="predicted"/>
<dbReference type="InterPro" id="IPR036867">
    <property type="entry name" value="R3H_dom_sf"/>
</dbReference>
<dbReference type="PROSITE" id="PS50174">
    <property type="entry name" value="G_PATCH"/>
    <property type="match status" value="1"/>
</dbReference>
<feature type="compositionally biased region" description="Basic and acidic residues" evidence="1">
    <location>
        <begin position="79"/>
        <end position="89"/>
    </location>
</feature>
<dbReference type="EMBL" id="VIFY01000131">
    <property type="protein sequence ID" value="TQB69905.1"/>
    <property type="molecule type" value="Genomic_DNA"/>
</dbReference>
<evidence type="ECO:0000256" key="1">
    <source>
        <dbReference type="SAM" id="MobiDB-lite"/>
    </source>
</evidence>
<dbReference type="PANTHER" id="PTHR14195">
    <property type="entry name" value="G PATCH DOMAIN CONTAINING PROTEIN 2"/>
    <property type="match status" value="1"/>
</dbReference>
<feature type="region of interest" description="Disordered" evidence="1">
    <location>
        <begin position="79"/>
        <end position="119"/>
    </location>
</feature>
<feature type="domain" description="G-patch" evidence="2">
    <location>
        <begin position="593"/>
        <end position="636"/>
    </location>
</feature>
<evidence type="ECO:0000259" key="2">
    <source>
        <dbReference type="PROSITE" id="PS50174"/>
    </source>
</evidence>
<keyword evidence="5" id="KW-1185">Reference proteome</keyword>
<feature type="compositionally biased region" description="Basic and acidic residues" evidence="1">
    <location>
        <begin position="267"/>
        <end position="277"/>
    </location>
</feature>
<dbReference type="InterPro" id="IPR001374">
    <property type="entry name" value="R3H_dom"/>
</dbReference>
<dbReference type="InterPro" id="IPR000467">
    <property type="entry name" value="G_patch_dom"/>
</dbReference>
<evidence type="ECO:0000313" key="4">
    <source>
        <dbReference type="EMBL" id="TQB69905.1"/>
    </source>
</evidence>
<evidence type="ECO:0000259" key="3">
    <source>
        <dbReference type="PROSITE" id="PS51061"/>
    </source>
</evidence>
<dbReference type="InterPro" id="IPR051189">
    <property type="entry name" value="Splicing_assoc_domain"/>
</dbReference>
<evidence type="ECO:0000313" key="5">
    <source>
        <dbReference type="Proteomes" id="UP000319663"/>
    </source>
</evidence>
<feature type="region of interest" description="Disordered" evidence="1">
    <location>
        <begin position="267"/>
        <end position="296"/>
    </location>
</feature>
<evidence type="ECO:0008006" key="6">
    <source>
        <dbReference type="Google" id="ProtNLM"/>
    </source>
</evidence>
<protein>
    <recommendedName>
        <fullName evidence="6">Protein SQS1</fullName>
    </recommendedName>
</protein>
<dbReference type="PROSITE" id="PS51061">
    <property type="entry name" value="R3H"/>
    <property type="match status" value="1"/>
</dbReference>
<feature type="region of interest" description="Disordered" evidence="1">
    <location>
        <begin position="163"/>
        <end position="197"/>
    </location>
</feature>
<comment type="caution">
    <text evidence="4">The sequence shown here is derived from an EMBL/GenBank/DDBJ whole genome shotgun (WGS) entry which is preliminary data.</text>
</comment>
<reference evidence="4 5" key="1">
    <citation type="submission" date="2019-06" db="EMBL/GenBank/DDBJ databases">
        <title>Wine fermentation using esterase from Monascus purpureus.</title>
        <authorList>
            <person name="Geng C."/>
            <person name="Zhang Y."/>
        </authorList>
    </citation>
    <scope>NUCLEOTIDE SEQUENCE [LARGE SCALE GENOMIC DNA]</scope>
    <source>
        <strain evidence="4">HQ1</strain>
    </source>
</reference>
<dbReference type="GO" id="GO:0003676">
    <property type="term" value="F:nucleic acid binding"/>
    <property type="evidence" value="ECO:0007669"/>
    <property type="project" value="UniProtKB-UniRule"/>
</dbReference>
<feature type="region of interest" description="Disordered" evidence="1">
    <location>
        <begin position="1"/>
        <end position="22"/>
    </location>
</feature>
<dbReference type="SUPFAM" id="SSF82708">
    <property type="entry name" value="R3H domain"/>
    <property type="match status" value="1"/>
</dbReference>
<organism evidence="4 5">
    <name type="scientific">Monascus purpureus</name>
    <name type="common">Red mold</name>
    <name type="synonym">Monascus anka</name>
    <dbReference type="NCBI Taxonomy" id="5098"/>
    <lineage>
        <taxon>Eukaryota</taxon>
        <taxon>Fungi</taxon>
        <taxon>Dikarya</taxon>
        <taxon>Ascomycota</taxon>
        <taxon>Pezizomycotina</taxon>
        <taxon>Eurotiomycetes</taxon>
        <taxon>Eurotiomycetidae</taxon>
        <taxon>Eurotiales</taxon>
        <taxon>Aspergillaceae</taxon>
        <taxon>Monascus</taxon>
    </lineage>
</organism>
<gene>
    <name evidence="4" type="ORF">MPDQ_001266</name>
</gene>
<accession>A0A507QRS1</accession>
<dbReference type="Pfam" id="PF01424">
    <property type="entry name" value="R3H"/>
    <property type="match status" value="1"/>
</dbReference>
<dbReference type="Gene3D" id="3.30.1370.50">
    <property type="entry name" value="R3H-like domain"/>
    <property type="match status" value="1"/>
</dbReference>
<feature type="domain" description="R3H" evidence="3">
    <location>
        <begin position="448"/>
        <end position="523"/>
    </location>
</feature>
<dbReference type="Proteomes" id="UP000319663">
    <property type="component" value="Unassembled WGS sequence"/>
</dbReference>
<feature type="compositionally biased region" description="Polar residues" evidence="1">
    <location>
        <begin position="281"/>
        <end position="296"/>
    </location>
</feature>
<feature type="region of interest" description="Disordered" evidence="1">
    <location>
        <begin position="552"/>
        <end position="579"/>
    </location>
</feature>
<feature type="compositionally biased region" description="Basic residues" evidence="1">
    <location>
        <begin position="1"/>
        <end position="15"/>
    </location>
</feature>